<keyword evidence="7" id="KW-0677">Repeat</keyword>
<evidence type="ECO:0000256" key="9">
    <source>
        <dbReference type="ARBA" id="ARBA00023136"/>
    </source>
</evidence>
<dbReference type="FunFam" id="2.10.25.10:FF:000009">
    <property type="entry name" value="Low-density lipoprotein receptor isoform 1"/>
    <property type="match status" value="1"/>
</dbReference>
<feature type="region of interest" description="Disordered" evidence="16">
    <location>
        <begin position="531"/>
        <end position="595"/>
    </location>
</feature>
<comment type="similarity">
    <text evidence="2">Belongs to the EGF domain peptide family.</text>
</comment>
<evidence type="ECO:0000313" key="19">
    <source>
        <dbReference type="Proteomes" id="UP000515163"/>
    </source>
</evidence>
<dbReference type="InParanoid" id="A0A6P8HY20"/>
<feature type="chain" id="PRO_5027535646" evidence="17">
    <location>
        <begin position="29"/>
        <end position="595"/>
    </location>
</feature>
<feature type="compositionally biased region" description="Polar residues" evidence="16">
    <location>
        <begin position="551"/>
        <end position="560"/>
    </location>
</feature>
<dbReference type="PROSITE" id="PS50026">
    <property type="entry name" value="EGF_3"/>
    <property type="match status" value="1"/>
</dbReference>
<evidence type="ECO:0000313" key="20">
    <source>
        <dbReference type="RefSeq" id="XP_031557570.1"/>
    </source>
</evidence>
<evidence type="ECO:0000256" key="10">
    <source>
        <dbReference type="ARBA" id="ARBA00023157"/>
    </source>
</evidence>
<feature type="compositionally biased region" description="Basic and acidic residues" evidence="16">
    <location>
        <begin position="538"/>
        <end position="550"/>
    </location>
</feature>
<comment type="subcellular location">
    <subcellularLocation>
        <location evidence="1">Membrane</location>
        <topology evidence="1">Single-pass type I membrane protein</topology>
    </subcellularLocation>
</comment>
<feature type="repeat" description="LDL-receptor class B" evidence="15">
    <location>
        <begin position="324"/>
        <end position="366"/>
    </location>
</feature>
<dbReference type="GO" id="GO:0005509">
    <property type="term" value="F:calcium ion binding"/>
    <property type="evidence" value="ECO:0007669"/>
    <property type="project" value="InterPro"/>
</dbReference>
<sequence length="595" mass="66024">MAGKKVFRIRSSLLRFELLHLVIVTAYCSTTSPALCGPSQFTCSDGRCIPLTWVCDGTADCSGGLDELANCTSCSGRDTFECNNKLCISQHRVCDGQVDCYDGSDEHNCTKWTGSHVTCGPEDFSCDNGTCLLIEKLCNHENDCEDLSDEGGRCELQECSKANGGCAQWCHDSPRGPLCGCQPGFVKGPDGKRCTDLDECTSGIDSCSQICRNTVGSYECACAEGYHVTLDGRGCDVQEYTLMFRVGQRLFLLNSNDREPSVLLPVPGDGGGMDYDLQDMKLYWADNIRKVIYMASIHGSWNDLEVFIQDTGRVDGIAVDWIGRHLYWTDDDKDTIEVARLSGEHGATLIRTGLDKPRDIALDPVNGVMYWTDWGTTAKIERSHMDGKNRQILVSSEISWPNGLALDIPNKRLYWTDGKRQKIESVTLTGSGRRSFNLGQRSHPFSIAVFGEHLFWTDVLSSALERADKRNGERRVVLLHTRDRISNVRVFHSLMRPKVPSLCRGSHCRYLCLLSSNSHTCACADGINSTVCSQENSSDGKAKPDGKRTESNTSFSTSGQVHRKPTRRIFWNQTNRKSLKTKTRIPPSQKLPAAL</sequence>
<dbReference type="PROSITE" id="PS50068">
    <property type="entry name" value="LDLRA_2"/>
    <property type="match status" value="3"/>
</dbReference>
<dbReference type="SMART" id="SM00192">
    <property type="entry name" value="LDLa"/>
    <property type="match status" value="3"/>
</dbReference>
<keyword evidence="5" id="KW-0812">Transmembrane</keyword>
<feature type="disulfide bond" evidence="14">
    <location>
        <begin position="119"/>
        <end position="131"/>
    </location>
</feature>
<evidence type="ECO:0000256" key="8">
    <source>
        <dbReference type="ARBA" id="ARBA00022989"/>
    </source>
</evidence>
<dbReference type="InterPro" id="IPR000033">
    <property type="entry name" value="LDLR_classB_rpt"/>
</dbReference>
<dbReference type="Gene3D" id="4.10.400.10">
    <property type="entry name" value="Low-density Lipoprotein Receptor"/>
    <property type="match status" value="3"/>
</dbReference>
<dbReference type="InterPro" id="IPR009030">
    <property type="entry name" value="Growth_fac_rcpt_cys_sf"/>
</dbReference>
<comment type="caution">
    <text evidence="13">Lacks conserved residue(s) required for the propagation of feature annotation.</text>
</comment>
<keyword evidence="11" id="KW-0675">Receptor</keyword>
<dbReference type="SMART" id="SM00181">
    <property type="entry name" value="EGF"/>
    <property type="match status" value="3"/>
</dbReference>
<dbReference type="CDD" id="cd00054">
    <property type="entry name" value="EGF_CA"/>
    <property type="match status" value="1"/>
</dbReference>
<gene>
    <name evidence="20" type="primary">LOC116294165</name>
</gene>
<keyword evidence="12" id="KW-0325">Glycoprotein</keyword>
<dbReference type="SUPFAM" id="SSF57184">
    <property type="entry name" value="Growth factor receptor domain"/>
    <property type="match status" value="1"/>
</dbReference>
<dbReference type="PANTHER" id="PTHR22722">
    <property type="entry name" value="LOW-DENSITY LIPOPROTEIN RECEPTOR-RELATED PROTEIN 2-RELATED"/>
    <property type="match status" value="1"/>
</dbReference>
<dbReference type="InterPro" id="IPR051221">
    <property type="entry name" value="LDLR-related"/>
</dbReference>
<dbReference type="GeneID" id="116294165"/>
<feature type="repeat" description="LDL-receptor class B" evidence="15">
    <location>
        <begin position="411"/>
        <end position="453"/>
    </location>
</feature>
<keyword evidence="4" id="KW-0254">Endocytosis</keyword>
<proteinExistence type="inferred from homology"/>
<dbReference type="SMART" id="SM00179">
    <property type="entry name" value="EGF_CA"/>
    <property type="match status" value="2"/>
</dbReference>
<dbReference type="InterPro" id="IPR000742">
    <property type="entry name" value="EGF"/>
</dbReference>
<dbReference type="CDD" id="cd00112">
    <property type="entry name" value="LDLa"/>
    <property type="match status" value="3"/>
</dbReference>
<dbReference type="PROSITE" id="PS51120">
    <property type="entry name" value="LDLRB"/>
    <property type="match status" value="3"/>
</dbReference>
<evidence type="ECO:0000256" key="12">
    <source>
        <dbReference type="ARBA" id="ARBA00023180"/>
    </source>
</evidence>
<evidence type="ECO:0000256" key="2">
    <source>
        <dbReference type="ARBA" id="ARBA00006373"/>
    </source>
</evidence>
<dbReference type="SUPFAM" id="SSF57424">
    <property type="entry name" value="LDL receptor-like module"/>
    <property type="match status" value="3"/>
</dbReference>
<feature type="disulfide bond" evidence="14">
    <location>
        <begin position="82"/>
        <end position="100"/>
    </location>
</feature>
<evidence type="ECO:0000256" key="6">
    <source>
        <dbReference type="ARBA" id="ARBA00022729"/>
    </source>
</evidence>
<dbReference type="InterPro" id="IPR002172">
    <property type="entry name" value="LDrepeatLR_classA_rpt"/>
</dbReference>
<evidence type="ECO:0000256" key="3">
    <source>
        <dbReference type="ARBA" id="ARBA00022536"/>
    </source>
</evidence>
<dbReference type="Pfam" id="PF00058">
    <property type="entry name" value="Ldl_recept_b"/>
    <property type="match status" value="3"/>
</dbReference>
<evidence type="ECO:0000256" key="16">
    <source>
        <dbReference type="SAM" id="MobiDB-lite"/>
    </source>
</evidence>
<dbReference type="SUPFAM" id="SSF63825">
    <property type="entry name" value="YWTD domain"/>
    <property type="match status" value="1"/>
</dbReference>
<dbReference type="OrthoDB" id="5965721at2759"/>
<evidence type="ECO:0000259" key="18">
    <source>
        <dbReference type="PROSITE" id="PS50026"/>
    </source>
</evidence>
<dbReference type="AlphaFoldDB" id="A0A6P8HY20"/>
<feature type="disulfide bond" evidence="14">
    <location>
        <begin position="126"/>
        <end position="144"/>
    </location>
</feature>
<keyword evidence="6 17" id="KW-0732">Signal</keyword>
<feature type="disulfide bond" evidence="14">
    <location>
        <begin position="36"/>
        <end position="48"/>
    </location>
</feature>
<dbReference type="InterPro" id="IPR049883">
    <property type="entry name" value="NOTCH1_EGF-like"/>
</dbReference>
<dbReference type="PRINTS" id="PR00261">
    <property type="entry name" value="LDLRECEPTOR"/>
</dbReference>
<feature type="signal peptide" evidence="17">
    <location>
        <begin position="1"/>
        <end position="28"/>
    </location>
</feature>
<reference evidence="20" key="1">
    <citation type="submission" date="2025-08" db="UniProtKB">
        <authorList>
            <consortium name="RefSeq"/>
        </authorList>
    </citation>
    <scope>IDENTIFICATION</scope>
    <source>
        <tissue evidence="20">Tentacle</tissue>
    </source>
</reference>
<dbReference type="PROSITE" id="PS00010">
    <property type="entry name" value="ASX_HYDROXYL"/>
    <property type="match status" value="1"/>
</dbReference>
<dbReference type="SMART" id="SM00135">
    <property type="entry name" value="LY"/>
    <property type="match status" value="5"/>
</dbReference>
<organism evidence="19 20">
    <name type="scientific">Actinia tenebrosa</name>
    <name type="common">Australian red waratah sea anemone</name>
    <dbReference type="NCBI Taxonomy" id="6105"/>
    <lineage>
        <taxon>Eukaryota</taxon>
        <taxon>Metazoa</taxon>
        <taxon>Cnidaria</taxon>
        <taxon>Anthozoa</taxon>
        <taxon>Hexacorallia</taxon>
        <taxon>Actiniaria</taxon>
        <taxon>Actiniidae</taxon>
        <taxon>Actinia</taxon>
    </lineage>
</organism>
<evidence type="ECO:0000256" key="4">
    <source>
        <dbReference type="ARBA" id="ARBA00022583"/>
    </source>
</evidence>
<evidence type="ECO:0000256" key="15">
    <source>
        <dbReference type="PROSITE-ProRule" id="PRU00461"/>
    </source>
</evidence>
<dbReference type="Pfam" id="PF07645">
    <property type="entry name" value="EGF_CA"/>
    <property type="match status" value="1"/>
</dbReference>
<name>A0A6P8HY20_ACTTE</name>
<dbReference type="Pfam" id="PF00057">
    <property type="entry name" value="Ldl_recept_a"/>
    <property type="match status" value="3"/>
</dbReference>
<dbReference type="PROSITE" id="PS01209">
    <property type="entry name" value="LDLRA_1"/>
    <property type="match status" value="2"/>
</dbReference>
<evidence type="ECO:0000256" key="17">
    <source>
        <dbReference type="SAM" id="SignalP"/>
    </source>
</evidence>
<dbReference type="PROSITE" id="PS01186">
    <property type="entry name" value="EGF_2"/>
    <property type="match status" value="1"/>
</dbReference>
<evidence type="ECO:0000256" key="5">
    <source>
        <dbReference type="ARBA" id="ARBA00022692"/>
    </source>
</evidence>
<evidence type="ECO:0000256" key="7">
    <source>
        <dbReference type="ARBA" id="ARBA00022737"/>
    </source>
</evidence>
<dbReference type="KEGG" id="aten:116294165"/>
<protein>
    <submittedName>
        <fullName evidence="20">Low-density lipoprotein receptor 1-like</fullName>
    </submittedName>
</protein>
<dbReference type="InterPro" id="IPR023415">
    <property type="entry name" value="LDLR_class-A_CS"/>
</dbReference>
<evidence type="ECO:0000256" key="13">
    <source>
        <dbReference type="PROSITE-ProRule" id="PRU00076"/>
    </source>
</evidence>
<dbReference type="InterPro" id="IPR036055">
    <property type="entry name" value="LDL_receptor-like_sf"/>
</dbReference>
<keyword evidence="8" id="KW-1133">Transmembrane helix</keyword>
<dbReference type="GO" id="GO:0005886">
    <property type="term" value="C:plasma membrane"/>
    <property type="evidence" value="ECO:0007669"/>
    <property type="project" value="TreeGrafter"/>
</dbReference>
<dbReference type="PROSITE" id="PS01187">
    <property type="entry name" value="EGF_CA"/>
    <property type="match status" value="1"/>
</dbReference>
<evidence type="ECO:0000256" key="14">
    <source>
        <dbReference type="PROSITE-ProRule" id="PRU00124"/>
    </source>
</evidence>
<feature type="disulfide bond" evidence="14">
    <location>
        <begin position="43"/>
        <end position="61"/>
    </location>
</feature>
<dbReference type="InterPro" id="IPR001881">
    <property type="entry name" value="EGF-like_Ca-bd_dom"/>
</dbReference>
<dbReference type="InterPro" id="IPR018097">
    <property type="entry name" value="EGF_Ca-bd_CS"/>
</dbReference>
<feature type="disulfide bond" evidence="14">
    <location>
        <begin position="94"/>
        <end position="109"/>
    </location>
</feature>
<dbReference type="InterPro" id="IPR011042">
    <property type="entry name" value="6-blade_b-propeller_TolB-like"/>
</dbReference>
<keyword evidence="10 14" id="KW-1015">Disulfide bond</keyword>
<dbReference type="Gene3D" id="2.120.10.30">
    <property type="entry name" value="TolB, C-terminal domain"/>
    <property type="match status" value="1"/>
</dbReference>
<dbReference type="InterPro" id="IPR000152">
    <property type="entry name" value="EGF-type_Asp/Asn_hydroxyl_site"/>
</dbReference>
<keyword evidence="3 13" id="KW-0245">EGF-like domain</keyword>
<keyword evidence="9" id="KW-0472">Membrane</keyword>
<evidence type="ECO:0000256" key="11">
    <source>
        <dbReference type="ARBA" id="ARBA00023170"/>
    </source>
</evidence>
<dbReference type="GO" id="GO:0043235">
    <property type="term" value="C:receptor complex"/>
    <property type="evidence" value="ECO:0007669"/>
    <property type="project" value="TreeGrafter"/>
</dbReference>
<feature type="domain" description="EGF-like" evidence="18">
    <location>
        <begin position="196"/>
        <end position="236"/>
    </location>
</feature>
<dbReference type="GO" id="GO:0006897">
    <property type="term" value="P:endocytosis"/>
    <property type="evidence" value="ECO:0007669"/>
    <property type="project" value="UniProtKB-KW"/>
</dbReference>
<keyword evidence="19" id="KW-1185">Reference proteome</keyword>
<dbReference type="RefSeq" id="XP_031557570.1">
    <property type="nucleotide sequence ID" value="XM_031701710.1"/>
</dbReference>
<feature type="repeat" description="LDL-receptor class B" evidence="15">
    <location>
        <begin position="367"/>
        <end position="410"/>
    </location>
</feature>
<dbReference type="Gene3D" id="2.10.25.10">
    <property type="entry name" value="Laminin"/>
    <property type="match status" value="2"/>
</dbReference>
<dbReference type="Proteomes" id="UP000515163">
    <property type="component" value="Unplaced"/>
</dbReference>
<evidence type="ECO:0000256" key="1">
    <source>
        <dbReference type="ARBA" id="ARBA00004479"/>
    </source>
</evidence>
<dbReference type="FunFam" id="2.120.10.30:FF:000241">
    <property type="entry name" value="Low-density lipoprotein receptor-related protein 6"/>
    <property type="match status" value="1"/>
</dbReference>
<accession>A0A6P8HY20</accession>